<evidence type="ECO:0000313" key="4">
    <source>
        <dbReference type="Proteomes" id="UP001222325"/>
    </source>
</evidence>
<evidence type="ECO:0000313" key="3">
    <source>
        <dbReference type="EMBL" id="KAJ7099460.1"/>
    </source>
</evidence>
<feature type="compositionally biased region" description="Basic residues" evidence="1">
    <location>
        <begin position="196"/>
        <end position="206"/>
    </location>
</feature>
<dbReference type="EMBL" id="JARJCN010000007">
    <property type="protein sequence ID" value="KAJ7099460.1"/>
    <property type="molecule type" value="Genomic_DNA"/>
</dbReference>
<organism evidence="3 4">
    <name type="scientific">Mycena belliarum</name>
    <dbReference type="NCBI Taxonomy" id="1033014"/>
    <lineage>
        <taxon>Eukaryota</taxon>
        <taxon>Fungi</taxon>
        <taxon>Dikarya</taxon>
        <taxon>Basidiomycota</taxon>
        <taxon>Agaricomycotina</taxon>
        <taxon>Agaricomycetes</taxon>
        <taxon>Agaricomycetidae</taxon>
        <taxon>Agaricales</taxon>
        <taxon>Marasmiineae</taxon>
        <taxon>Mycenaceae</taxon>
        <taxon>Mycena</taxon>
    </lineage>
</organism>
<protein>
    <recommendedName>
        <fullName evidence="2">Arrestin-like N-terminal domain-containing protein</fullName>
    </recommendedName>
</protein>
<dbReference type="InterPro" id="IPR014756">
    <property type="entry name" value="Ig_E-set"/>
</dbReference>
<dbReference type="PANTHER" id="PTHR11188">
    <property type="entry name" value="ARRESTIN DOMAIN CONTAINING PROTEIN"/>
    <property type="match status" value="1"/>
</dbReference>
<sequence length="256" mass="28605">MSKTDGPITLFFEDFTRIAGETIQGRVVLDVASAQEDNLELLRIKFRGTIRTQIMTSNGNTTVTHTQTILLIHEDLLLWDQGTVPPEPASESHIMSYPFHFTLPETLPPSFHCLGYHKNGTIGYSLEVVGERSRFFRFNRRIRRPISVVPAATQAQLLIRESLRQGWTTHRSGCPPRGQRAIRGAAPGGAACGSRPRWRYRTHQRAVPRPWTGSTNCTSSCRSPAWATTSRSLSRSTSIPARRAPRPRPASPGHRA</sequence>
<reference evidence="3" key="1">
    <citation type="submission" date="2023-03" db="EMBL/GenBank/DDBJ databases">
        <title>Massive genome expansion in bonnet fungi (Mycena s.s.) driven by repeated elements and novel gene families across ecological guilds.</title>
        <authorList>
            <consortium name="Lawrence Berkeley National Laboratory"/>
            <person name="Harder C.B."/>
            <person name="Miyauchi S."/>
            <person name="Viragh M."/>
            <person name="Kuo A."/>
            <person name="Thoen E."/>
            <person name="Andreopoulos B."/>
            <person name="Lu D."/>
            <person name="Skrede I."/>
            <person name="Drula E."/>
            <person name="Henrissat B."/>
            <person name="Morin E."/>
            <person name="Kohler A."/>
            <person name="Barry K."/>
            <person name="LaButti K."/>
            <person name="Morin E."/>
            <person name="Salamov A."/>
            <person name="Lipzen A."/>
            <person name="Mereny Z."/>
            <person name="Hegedus B."/>
            <person name="Baldrian P."/>
            <person name="Stursova M."/>
            <person name="Weitz H."/>
            <person name="Taylor A."/>
            <person name="Grigoriev I.V."/>
            <person name="Nagy L.G."/>
            <person name="Martin F."/>
            <person name="Kauserud H."/>
        </authorList>
    </citation>
    <scope>NUCLEOTIDE SEQUENCE</scope>
    <source>
        <strain evidence="3">CBHHK173m</strain>
    </source>
</reference>
<dbReference type="AlphaFoldDB" id="A0AAD6UK42"/>
<dbReference type="GO" id="GO:0005737">
    <property type="term" value="C:cytoplasm"/>
    <property type="evidence" value="ECO:0007669"/>
    <property type="project" value="TreeGrafter"/>
</dbReference>
<feature type="region of interest" description="Disordered" evidence="1">
    <location>
        <begin position="169"/>
        <end position="256"/>
    </location>
</feature>
<dbReference type="InterPro" id="IPR014752">
    <property type="entry name" value="Arrestin-like_C"/>
</dbReference>
<keyword evidence="4" id="KW-1185">Reference proteome</keyword>
<feature type="compositionally biased region" description="Low complexity" evidence="1">
    <location>
        <begin position="175"/>
        <end position="185"/>
    </location>
</feature>
<evidence type="ECO:0000256" key="1">
    <source>
        <dbReference type="SAM" id="MobiDB-lite"/>
    </source>
</evidence>
<proteinExistence type="predicted"/>
<evidence type="ECO:0000259" key="2">
    <source>
        <dbReference type="Pfam" id="PF00339"/>
    </source>
</evidence>
<gene>
    <name evidence="3" type="ORF">B0H15DRAFT_547612</name>
</gene>
<dbReference type="InterPro" id="IPR011021">
    <property type="entry name" value="Arrestin-like_N"/>
</dbReference>
<dbReference type="Proteomes" id="UP001222325">
    <property type="component" value="Unassembled WGS sequence"/>
</dbReference>
<dbReference type="SUPFAM" id="SSF81296">
    <property type="entry name" value="E set domains"/>
    <property type="match status" value="1"/>
</dbReference>
<feature type="domain" description="Arrestin-like N-terminal" evidence="2">
    <location>
        <begin position="15"/>
        <end position="151"/>
    </location>
</feature>
<dbReference type="Gene3D" id="2.60.40.640">
    <property type="match status" value="1"/>
</dbReference>
<dbReference type="Pfam" id="PF00339">
    <property type="entry name" value="Arrestin_N"/>
    <property type="match status" value="1"/>
</dbReference>
<feature type="compositionally biased region" description="Polar residues" evidence="1">
    <location>
        <begin position="212"/>
        <end position="222"/>
    </location>
</feature>
<dbReference type="GO" id="GO:0015031">
    <property type="term" value="P:protein transport"/>
    <property type="evidence" value="ECO:0007669"/>
    <property type="project" value="TreeGrafter"/>
</dbReference>
<dbReference type="PANTHER" id="PTHR11188:SF17">
    <property type="entry name" value="FI21816P1"/>
    <property type="match status" value="1"/>
</dbReference>
<name>A0AAD6UK42_9AGAR</name>
<comment type="caution">
    <text evidence="3">The sequence shown here is derived from an EMBL/GenBank/DDBJ whole genome shotgun (WGS) entry which is preliminary data.</text>
</comment>
<feature type="compositionally biased region" description="Low complexity" evidence="1">
    <location>
        <begin position="228"/>
        <end position="242"/>
    </location>
</feature>
<dbReference type="InterPro" id="IPR050357">
    <property type="entry name" value="Arrestin_domain-protein"/>
</dbReference>
<accession>A0AAD6UK42</accession>